<dbReference type="PANTHER" id="PTHR43685:SF2">
    <property type="entry name" value="GLYCOSYLTRANSFERASE 2-LIKE DOMAIN-CONTAINING PROTEIN"/>
    <property type="match status" value="1"/>
</dbReference>
<evidence type="ECO:0000313" key="2">
    <source>
        <dbReference type="EMBL" id="MFC2925441.1"/>
    </source>
</evidence>
<gene>
    <name evidence="2" type="ORF">ACFOOR_04930</name>
</gene>
<dbReference type="InterPro" id="IPR050834">
    <property type="entry name" value="Glycosyltransf_2"/>
</dbReference>
<dbReference type="InterPro" id="IPR001173">
    <property type="entry name" value="Glyco_trans_2-like"/>
</dbReference>
<dbReference type="EMBL" id="JBHRSV010000003">
    <property type="protein sequence ID" value="MFC2925441.1"/>
    <property type="molecule type" value="Genomic_DNA"/>
</dbReference>
<reference evidence="3" key="1">
    <citation type="journal article" date="2019" name="Int. J. Syst. Evol. Microbiol.">
        <title>The Global Catalogue of Microorganisms (GCM) 10K type strain sequencing project: providing services to taxonomists for standard genome sequencing and annotation.</title>
        <authorList>
            <consortium name="The Broad Institute Genomics Platform"/>
            <consortium name="The Broad Institute Genome Sequencing Center for Infectious Disease"/>
            <person name="Wu L."/>
            <person name="Ma J."/>
        </authorList>
    </citation>
    <scope>NUCLEOTIDE SEQUENCE [LARGE SCALE GENOMIC DNA]</scope>
    <source>
        <strain evidence="3">KCTC 52487</strain>
    </source>
</reference>
<sequence>MIEVSVILCTHQPDRRLLDRVLKAVASQRGAPTREVIIVDNRSEPALEDDVVKASGVSPARLVKEPVQGLAFARARGIESARGRLFVFVDDDNILSTNYLSEASRAASENSKIGVFAGRAHGLFERQPDWLVRQHIARYAVRDLGDDPLIGSGEHWGPHEPFGAGLCVRANIARVFADLVRASGDAGGLGRTGRELASGEDSLFSRIADALGYQVGYIPSLRLDHHIKADRLSWRYLFRLIAGQARAHVIMDRICGRPDPVAPPPVWREPDMSLRRFLGRLRSPGLYEAITHIAWDHAYWREQRRNPSSGEIILARGLKALREFDLPATPTSEKPLT</sequence>
<name>A0ABV6ZVF0_9PROT</name>
<dbReference type="Gene3D" id="3.90.550.10">
    <property type="entry name" value="Spore Coat Polysaccharide Biosynthesis Protein SpsA, Chain A"/>
    <property type="match status" value="1"/>
</dbReference>
<dbReference type="GO" id="GO:0016757">
    <property type="term" value="F:glycosyltransferase activity"/>
    <property type="evidence" value="ECO:0007669"/>
    <property type="project" value="UniProtKB-KW"/>
</dbReference>
<dbReference type="PANTHER" id="PTHR43685">
    <property type="entry name" value="GLYCOSYLTRANSFERASE"/>
    <property type="match status" value="1"/>
</dbReference>
<keyword evidence="2" id="KW-0328">Glycosyltransferase</keyword>
<dbReference type="SUPFAM" id="SSF53448">
    <property type="entry name" value="Nucleotide-diphospho-sugar transferases"/>
    <property type="match status" value="1"/>
</dbReference>
<protein>
    <submittedName>
        <fullName evidence="2">Glycosyltransferase</fullName>
        <ecNumber evidence="2">2.4.-.-</ecNumber>
    </submittedName>
</protein>
<dbReference type="InterPro" id="IPR029044">
    <property type="entry name" value="Nucleotide-diphossugar_trans"/>
</dbReference>
<keyword evidence="3" id="KW-1185">Reference proteome</keyword>
<feature type="domain" description="Glycosyltransferase 2-like" evidence="1">
    <location>
        <begin position="5"/>
        <end position="135"/>
    </location>
</feature>
<comment type="caution">
    <text evidence="2">The sequence shown here is derived from an EMBL/GenBank/DDBJ whole genome shotgun (WGS) entry which is preliminary data.</text>
</comment>
<dbReference type="RefSeq" id="WP_343164780.1">
    <property type="nucleotide sequence ID" value="NZ_JBHRSV010000003.1"/>
</dbReference>
<evidence type="ECO:0000259" key="1">
    <source>
        <dbReference type="Pfam" id="PF00535"/>
    </source>
</evidence>
<proteinExistence type="predicted"/>
<dbReference type="Proteomes" id="UP001595379">
    <property type="component" value="Unassembled WGS sequence"/>
</dbReference>
<organism evidence="2 3">
    <name type="scientific">Hyphobacterium vulgare</name>
    <dbReference type="NCBI Taxonomy" id="1736751"/>
    <lineage>
        <taxon>Bacteria</taxon>
        <taxon>Pseudomonadati</taxon>
        <taxon>Pseudomonadota</taxon>
        <taxon>Alphaproteobacteria</taxon>
        <taxon>Maricaulales</taxon>
        <taxon>Maricaulaceae</taxon>
        <taxon>Hyphobacterium</taxon>
    </lineage>
</organism>
<accession>A0ABV6ZVF0</accession>
<keyword evidence="2" id="KW-0808">Transferase</keyword>
<evidence type="ECO:0000313" key="3">
    <source>
        <dbReference type="Proteomes" id="UP001595379"/>
    </source>
</evidence>
<dbReference type="EC" id="2.4.-.-" evidence="2"/>
<dbReference type="Pfam" id="PF00535">
    <property type="entry name" value="Glycos_transf_2"/>
    <property type="match status" value="1"/>
</dbReference>
<dbReference type="CDD" id="cd00761">
    <property type="entry name" value="Glyco_tranf_GTA_type"/>
    <property type="match status" value="1"/>
</dbReference>